<dbReference type="RefSeq" id="WP_136853895.1">
    <property type="nucleotide sequence ID" value="NZ_SWCI01000009.1"/>
</dbReference>
<gene>
    <name evidence="1" type="ORF">FCL40_13825</name>
</gene>
<dbReference type="SUPFAM" id="SSF52540">
    <property type="entry name" value="P-loop containing nucleoside triphosphate hydrolases"/>
    <property type="match status" value="1"/>
</dbReference>
<dbReference type="Proteomes" id="UP000305674">
    <property type="component" value="Unassembled WGS sequence"/>
</dbReference>
<reference evidence="1 2" key="1">
    <citation type="submission" date="2019-04" db="EMBL/GenBank/DDBJ databases">
        <authorList>
            <person name="Hwang J.C."/>
        </authorList>
    </citation>
    <scope>NUCLEOTIDE SEQUENCE [LARGE SCALE GENOMIC DNA]</scope>
    <source>
        <strain evidence="1 2">IMCC35001</strain>
    </source>
</reference>
<sequence length="1494" mass="171239">MIDFSSINPFNKGPRESFEDLICVLARREHPENGVDFQPNDGCGGDGGVEAIWILNNGRKIGYQAKYFTSISDSQWSQMDESVKQALKVHPELQTYIFALPKDLTPARGTQGKSQREKWDDRVQKWKIWAKEKSIDLEFELWSETTLKEMLLREENAALIKHWFGGDVLNDTWFKNQIDVAKRALDDRFNPDDHVEVSIEALFDTMARGPGIAQKLRNAFNELEKARIPSIELISTEHAPDADALLIANDAWLKLVELKGSFTKDFTKEWDIDSATSILERLHSAVWTLERQYASIDKKILAKDDQSKLETLSRSLRDISSSCSSLSDIFRDRNLKAEALRCAVVYGPAGAGKSHILGLVAEQRTRAGFPTVLVLGQSLSKSVFWEQIGSVLGLEGRTVEDVLGTLSAAGERKGERTILLFDAINEGVGAQYWRQNLPEVLNAIQKYSHLSAVFSCRDEYLPYAVPDTLSDKLPKFFIKGFSSPEEMERAAIRYLDTKGIARPNTPWLSPEFSNPLFLKSASEALHAKGLTEFPRGLNGISQIMALYLDALSWRTGVEATNSDTISASIKKCVGLVADKMATNGCDFIEIGEATTFADDSFKGRTPPEGKTWLQVLIETSLFRRDPPPYSKEADPFNPPPELIRFSFQRFQDHLMATSLVSKVAGDQANIAFDAGGPLNFLFYDGQSDSGFRYEYAGLVSALSTIYPEKLGVEFVKALPDWEQHWERDQLLQESFGESFKWRCVDAFSDTTRELLNRLDYCHVESLGLLLEVSMTIDHPFNALRLHCRLKQWLMPERDSHWTRWINRASREEFNQVDRIVSWALSIRNRSADVKHMELASIILAWSLSSSHQTLRDRATKALTTLFLVNSSLFGFVIEKMYDCDDPYVVERLYAAAFGACCIDQSSERLDIYSREVFVKIFANKQPPVALLTRDYALGIIELADSKSALSSDINLEDCYHPLGSDAPMFGLTEEEVKKISEEKGGKEILNSASSEWGDFGKYSIPGRVRSFSTTPLSQPKPISKKELKRAFVEEVIFPHGERVKALEEYEKASSFSKEALFCLFEDETDKEEAENEGSAQEDVQVNILRRLESLLDVDERERLSADYFRDDGDYEDFDKVDVQQCRLWITKRAYELGWNSELFPRDGYGTSYSRYDNDFERIGKKYQRIALDEIQARLADNFWLVQGWPEEPLVYRYSNHDFRRNIEPTILPFETPDARPEGWIVEPIIKLPKVAEENLKQWPFEEDPTTSIVENLSRLDKDGKNWRVLYEFNCASDKYRGPRQGLHGMRYEEFRFFYCVFLKKGKARKLAEFLKAKQSLDVDSFKPREFTDGPYLHEAHWRNTWESEKFSECLWNAPDDCKFAIPVANYHWESHLDKSLPDGFSSYMPQKWFADELELSMSESEPYIWLNKFGDVVVQAHKPFEHQTAVVIDEETLNYYVGKFDIEPLWVMIAERNTWPNGNNSESCWRRSEGVVWREGDTWQQVGWNKDTKR</sequence>
<evidence type="ECO:0000313" key="1">
    <source>
        <dbReference type="EMBL" id="TKB48201.1"/>
    </source>
</evidence>
<protein>
    <submittedName>
        <fullName evidence="1">Uncharacterized protein</fullName>
    </submittedName>
</protein>
<dbReference type="EMBL" id="SWCI01000009">
    <property type="protein sequence ID" value="TKB48201.1"/>
    <property type="molecule type" value="Genomic_DNA"/>
</dbReference>
<comment type="caution">
    <text evidence="1">The sequence shown here is derived from an EMBL/GenBank/DDBJ whole genome shotgun (WGS) entry which is preliminary data.</text>
</comment>
<proteinExistence type="predicted"/>
<dbReference type="OrthoDB" id="9757917at2"/>
<name>A0A4U1BBN6_9GAMM</name>
<dbReference type="InterPro" id="IPR027417">
    <property type="entry name" value="P-loop_NTPase"/>
</dbReference>
<evidence type="ECO:0000313" key="2">
    <source>
        <dbReference type="Proteomes" id="UP000305674"/>
    </source>
</evidence>
<accession>A0A4U1BBN6</accession>
<organism evidence="1 2">
    <name type="scientific">Ferrimonas sediminicola</name>
    <dbReference type="NCBI Taxonomy" id="2569538"/>
    <lineage>
        <taxon>Bacteria</taxon>
        <taxon>Pseudomonadati</taxon>
        <taxon>Pseudomonadota</taxon>
        <taxon>Gammaproteobacteria</taxon>
        <taxon>Alteromonadales</taxon>
        <taxon>Ferrimonadaceae</taxon>
        <taxon>Ferrimonas</taxon>
    </lineage>
</organism>
<keyword evidence="2" id="KW-1185">Reference proteome</keyword>